<gene>
    <name evidence="5" type="ORF">Din_041870</name>
</gene>
<dbReference type="GO" id="GO:0009699">
    <property type="term" value="P:phenylpropanoid biosynthetic process"/>
    <property type="evidence" value="ECO:0007669"/>
    <property type="project" value="UniProtKB-ARBA"/>
</dbReference>
<comment type="subcellular location">
    <subcellularLocation>
        <location evidence="4">Secreted</location>
        <location evidence="4">Extracellular space</location>
        <location evidence="4">Apoplast</location>
    </subcellularLocation>
</comment>
<accession>A0A5B7BU92</accession>
<evidence type="ECO:0000256" key="1">
    <source>
        <dbReference type="ARBA" id="ARBA00010746"/>
    </source>
</evidence>
<comment type="subunit">
    <text evidence="2 4">Homodimer.</text>
</comment>
<comment type="similarity">
    <text evidence="1 4">Belongs to the plant dirigent protein family.</text>
</comment>
<reference evidence="5" key="1">
    <citation type="submission" date="2019-08" db="EMBL/GenBank/DDBJ databases">
        <title>Reference gene set and small RNA set construction with multiple tissues from Davidia involucrata Baill.</title>
        <authorList>
            <person name="Yang H."/>
            <person name="Zhou C."/>
            <person name="Li G."/>
            <person name="Wang J."/>
            <person name="Gao P."/>
            <person name="Wang M."/>
            <person name="Wang R."/>
            <person name="Zhao Y."/>
        </authorList>
    </citation>
    <scope>NUCLEOTIDE SEQUENCE</scope>
    <source>
        <tissue evidence="5">Mixed with DoveR01_LX</tissue>
    </source>
</reference>
<keyword evidence="3 4" id="KW-0964">Secreted</keyword>
<comment type="function">
    <text evidence="4">Dirigent proteins impart stereoselectivity on the phenoxy radical-coupling reaction, yielding optically active lignans from two molecules of coniferyl alcohol in the biosynthesis of lignans, flavonolignans, and alkaloids and thus plays a central role in plant secondary metabolism.</text>
</comment>
<dbReference type="GO" id="GO:0048046">
    <property type="term" value="C:apoplast"/>
    <property type="evidence" value="ECO:0007669"/>
    <property type="project" value="UniProtKB-SubCell"/>
</dbReference>
<sequence length="192" mass="21112">MEGKLAMAWVLILCVATVPVHSEYYSDSVPRAPAKEKKTHLHFFLHDTISGNKPSSVMVAHANLSSQGDDQKNPTPFGSVFVFDDPLTEGSEPTSRVIGNARGVYVSSSENKDLTLTVYADYGFTTGKFNGSSISVFSRLPLTMAEPTHELAVVGGRKRFRMARGFAELKPHYFNATNGDAVTEYKVTVFHY</sequence>
<name>A0A5B7BU92_DAVIN</name>
<keyword evidence="4" id="KW-0052">Apoplast</keyword>
<evidence type="ECO:0000256" key="2">
    <source>
        <dbReference type="ARBA" id="ARBA00011738"/>
    </source>
</evidence>
<keyword evidence="4" id="KW-0732">Signal</keyword>
<dbReference type="AlphaFoldDB" id="A0A5B7BU92"/>
<protein>
    <recommendedName>
        <fullName evidence="4">Dirigent protein</fullName>
    </recommendedName>
</protein>
<evidence type="ECO:0000313" key="5">
    <source>
        <dbReference type="EMBL" id="MPA72429.1"/>
    </source>
</evidence>
<organism evidence="5">
    <name type="scientific">Davidia involucrata</name>
    <name type="common">Dove tree</name>
    <dbReference type="NCBI Taxonomy" id="16924"/>
    <lineage>
        <taxon>Eukaryota</taxon>
        <taxon>Viridiplantae</taxon>
        <taxon>Streptophyta</taxon>
        <taxon>Embryophyta</taxon>
        <taxon>Tracheophyta</taxon>
        <taxon>Spermatophyta</taxon>
        <taxon>Magnoliopsida</taxon>
        <taxon>eudicotyledons</taxon>
        <taxon>Gunneridae</taxon>
        <taxon>Pentapetalae</taxon>
        <taxon>asterids</taxon>
        <taxon>Cornales</taxon>
        <taxon>Nyssaceae</taxon>
        <taxon>Davidia</taxon>
    </lineage>
</organism>
<dbReference type="Gene3D" id="2.40.480.10">
    <property type="entry name" value="Allene oxide cyclase-like"/>
    <property type="match status" value="1"/>
</dbReference>
<dbReference type="InterPro" id="IPR044859">
    <property type="entry name" value="Allene_oxi_cyc_Dirigent"/>
</dbReference>
<proteinExistence type="inferred from homology"/>
<dbReference type="InterPro" id="IPR004265">
    <property type="entry name" value="Dirigent"/>
</dbReference>
<dbReference type="PANTHER" id="PTHR21495">
    <property type="entry name" value="NUCLEOPORIN-RELATED"/>
    <property type="match status" value="1"/>
</dbReference>
<dbReference type="GO" id="GO:0016874">
    <property type="term" value="F:ligase activity"/>
    <property type="evidence" value="ECO:0007669"/>
    <property type="project" value="UniProtKB-KW"/>
</dbReference>
<evidence type="ECO:0000256" key="3">
    <source>
        <dbReference type="ARBA" id="ARBA00022525"/>
    </source>
</evidence>
<keyword evidence="5" id="KW-0436">Ligase</keyword>
<dbReference type="Pfam" id="PF03018">
    <property type="entry name" value="Dirigent"/>
    <property type="match status" value="1"/>
</dbReference>
<dbReference type="EMBL" id="GHES01041870">
    <property type="protein sequence ID" value="MPA72429.1"/>
    <property type="molecule type" value="Transcribed_RNA"/>
</dbReference>
<evidence type="ECO:0000256" key="4">
    <source>
        <dbReference type="RuleBase" id="RU363099"/>
    </source>
</evidence>
<feature type="chain" id="PRO_5023084335" description="Dirigent protein" evidence="4">
    <location>
        <begin position="23"/>
        <end position="192"/>
    </location>
</feature>
<feature type="signal peptide" evidence="4">
    <location>
        <begin position="1"/>
        <end position="22"/>
    </location>
</feature>